<dbReference type="GO" id="GO:0006874">
    <property type="term" value="P:intracellular calcium ion homeostasis"/>
    <property type="evidence" value="ECO:0007669"/>
    <property type="project" value="TreeGrafter"/>
</dbReference>
<evidence type="ECO:0000256" key="3">
    <source>
        <dbReference type="ARBA" id="ARBA00022723"/>
    </source>
</evidence>
<evidence type="ECO:0008006" key="11">
    <source>
        <dbReference type="Google" id="ProtNLM"/>
    </source>
</evidence>
<sequence length="395" mass="44758">MSPYLGTLTEDGLDLKCVLPVVQDSDSRIQFAKEITNINAFDCFEQEKDTMMIICMAACHTLTRINGELAGDPLDLKMLAFTQFEMYEPASTEQSNFDILYPTIVRPINTTNINTSQQPLSGSVSNLIAGNIPFEVGIVRQFPFNSSLQRSSVIVRLLSKDSFDLLIKGSPEKIAELSLPETIPKNFNTVLSSFAKQGYRVLALAYKPIDLNYVKIQRIEREKVEIDLIFLGLVIMENRLKPQTEGALKILKDAKIRTVMCTGDNLLTALSVARDCNMIGDDEKVIVIEAETDGQVPTFSYAQIYNKHVKEVQYDINSHKVIELDHHSLFHFAISGKSFKVIRNEHPELYERLVVRGTIFARMLPEQKQQLVETLQELGTSYYLYVDNKRNDQCD</sequence>
<dbReference type="InterPro" id="IPR023214">
    <property type="entry name" value="HAD_sf"/>
</dbReference>
<protein>
    <recommendedName>
        <fullName evidence="11">P-type ATPase</fullName>
    </recommendedName>
</protein>
<keyword evidence="3" id="KW-0479">Metal-binding</keyword>
<dbReference type="SUPFAM" id="SSF81660">
    <property type="entry name" value="Metal cation-transporting ATPase, ATP-binding domain N"/>
    <property type="match status" value="1"/>
</dbReference>
<dbReference type="Pfam" id="PF13246">
    <property type="entry name" value="Cation_ATPase"/>
    <property type="match status" value="1"/>
</dbReference>
<evidence type="ECO:0000256" key="6">
    <source>
        <dbReference type="ARBA" id="ARBA00022842"/>
    </source>
</evidence>
<dbReference type="GO" id="GO:0140358">
    <property type="term" value="F:P-type transmembrane transporter activity"/>
    <property type="evidence" value="ECO:0007669"/>
    <property type="project" value="InterPro"/>
</dbReference>
<evidence type="ECO:0000256" key="2">
    <source>
        <dbReference type="ARBA" id="ARBA00022553"/>
    </source>
</evidence>
<evidence type="ECO:0000313" key="8">
    <source>
        <dbReference type="EMBL" id="CAF0962153.1"/>
    </source>
</evidence>
<evidence type="ECO:0000313" key="10">
    <source>
        <dbReference type="Proteomes" id="UP000663829"/>
    </source>
</evidence>
<keyword evidence="10" id="KW-1185">Reference proteome</keyword>
<dbReference type="InterPro" id="IPR023299">
    <property type="entry name" value="ATPase_P-typ_cyto_dom_N"/>
</dbReference>
<dbReference type="EMBL" id="CAJOBC010002506">
    <property type="protein sequence ID" value="CAF3736521.1"/>
    <property type="molecule type" value="Genomic_DNA"/>
</dbReference>
<gene>
    <name evidence="8" type="ORF">GPM918_LOCUS11811</name>
    <name evidence="9" type="ORF">SRO942_LOCUS11809</name>
</gene>
<dbReference type="GO" id="GO:0046872">
    <property type="term" value="F:metal ion binding"/>
    <property type="evidence" value="ECO:0007669"/>
    <property type="project" value="UniProtKB-KW"/>
</dbReference>
<evidence type="ECO:0000313" key="9">
    <source>
        <dbReference type="EMBL" id="CAF3736521.1"/>
    </source>
</evidence>
<dbReference type="InterPro" id="IPR036412">
    <property type="entry name" value="HAD-like_sf"/>
</dbReference>
<dbReference type="Proteomes" id="UP000681722">
    <property type="component" value="Unassembled WGS sequence"/>
</dbReference>
<dbReference type="OrthoDB" id="48943at2759"/>
<organism evidence="8 10">
    <name type="scientific">Didymodactylos carnosus</name>
    <dbReference type="NCBI Taxonomy" id="1234261"/>
    <lineage>
        <taxon>Eukaryota</taxon>
        <taxon>Metazoa</taxon>
        <taxon>Spiralia</taxon>
        <taxon>Gnathifera</taxon>
        <taxon>Rotifera</taxon>
        <taxon>Eurotatoria</taxon>
        <taxon>Bdelloidea</taxon>
        <taxon>Philodinida</taxon>
        <taxon>Philodinidae</taxon>
        <taxon>Didymodactylos</taxon>
    </lineage>
</organism>
<dbReference type="GO" id="GO:0019829">
    <property type="term" value="F:ATPase-coupled monoatomic cation transmembrane transporter activity"/>
    <property type="evidence" value="ECO:0007669"/>
    <property type="project" value="TreeGrafter"/>
</dbReference>
<keyword evidence="2" id="KW-0597">Phosphoprotein</keyword>
<evidence type="ECO:0000256" key="7">
    <source>
        <dbReference type="ARBA" id="ARBA00022967"/>
    </source>
</evidence>
<dbReference type="AlphaFoldDB" id="A0A814DYG3"/>
<keyword evidence="7" id="KW-1278">Translocase</keyword>
<keyword evidence="6" id="KW-0460">Magnesium</keyword>
<reference evidence="8" key="1">
    <citation type="submission" date="2021-02" db="EMBL/GenBank/DDBJ databases">
        <authorList>
            <person name="Nowell W R."/>
        </authorList>
    </citation>
    <scope>NUCLEOTIDE SEQUENCE</scope>
</reference>
<dbReference type="PANTHER" id="PTHR45630:SF8">
    <property type="entry name" value="CATION-TRANSPORTING ATPASE"/>
    <property type="match status" value="1"/>
</dbReference>
<accession>A0A814DYG3</accession>
<dbReference type="GO" id="GO:0016020">
    <property type="term" value="C:membrane"/>
    <property type="evidence" value="ECO:0007669"/>
    <property type="project" value="UniProtKB-SubCell"/>
</dbReference>
<evidence type="ECO:0000256" key="1">
    <source>
        <dbReference type="ARBA" id="ARBA00004141"/>
    </source>
</evidence>
<name>A0A814DYG3_9BILA</name>
<keyword evidence="4" id="KW-0547">Nucleotide-binding</keyword>
<proteinExistence type="predicted"/>
<evidence type="ECO:0000256" key="5">
    <source>
        <dbReference type="ARBA" id="ARBA00022840"/>
    </source>
</evidence>
<dbReference type="Gene3D" id="3.40.1110.10">
    <property type="entry name" value="Calcium-transporting ATPase, cytoplasmic domain N"/>
    <property type="match status" value="1"/>
</dbReference>
<dbReference type="GO" id="GO:0005524">
    <property type="term" value="F:ATP binding"/>
    <property type="evidence" value="ECO:0007669"/>
    <property type="project" value="UniProtKB-KW"/>
</dbReference>
<dbReference type="Gene3D" id="3.40.50.1000">
    <property type="entry name" value="HAD superfamily/HAD-like"/>
    <property type="match status" value="1"/>
</dbReference>
<dbReference type="Proteomes" id="UP000663829">
    <property type="component" value="Unassembled WGS sequence"/>
</dbReference>
<dbReference type="PANTHER" id="PTHR45630">
    <property type="entry name" value="CATION-TRANSPORTING ATPASE-RELATED"/>
    <property type="match status" value="1"/>
</dbReference>
<evidence type="ECO:0000256" key="4">
    <source>
        <dbReference type="ARBA" id="ARBA00022741"/>
    </source>
</evidence>
<dbReference type="SUPFAM" id="SSF56784">
    <property type="entry name" value="HAD-like"/>
    <property type="match status" value="1"/>
</dbReference>
<dbReference type="EMBL" id="CAJNOQ010002507">
    <property type="protein sequence ID" value="CAF0962153.1"/>
    <property type="molecule type" value="Genomic_DNA"/>
</dbReference>
<dbReference type="GO" id="GO:0015203">
    <property type="term" value="F:polyamine transmembrane transporter activity"/>
    <property type="evidence" value="ECO:0007669"/>
    <property type="project" value="TreeGrafter"/>
</dbReference>
<comment type="caution">
    <text evidence="8">The sequence shown here is derived from an EMBL/GenBank/DDBJ whole genome shotgun (WGS) entry which is preliminary data.</text>
</comment>
<comment type="subcellular location">
    <subcellularLocation>
        <location evidence="1">Membrane</location>
        <topology evidence="1">Multi-pass membrane protein</topology>
    </subcellularLocation>
</comment>
<dbReference type="InterPro" id="IPR006544">
    <property type="entry name" value="P-type_TPase_V"/>
</dbReference>
<keyword evidence="5" id="KW-0067">ATP-binding</keyword>